<dbReference type="OrthoDB" id="9808843at2"/>
<dbReference type="PANTHER" id="PTHR44591:SF3">
    <property type="entry name" value="RESPONSE REGULATORY DOMAIN-CONTAINING PROTEIN"/>
    <property type="match status" value="1"/>
</dbReference>
<protein>
    <submittedName>
        <fullName evidence="4">Response regulator</fullName>
    </submittedName>
</protein>
<dbReference type="AlphaFoldDB" id="A0A7X5BZE0"/>
<dbReference type="InterPro" id="IPR050595">
    <property type="entry name" value="Bact_response_regulator"/>
</dbReference>
<dbReference type="PANTHER" id="PTHR44591">
    <property type="entry name" value="STRESS RESPONSE REGULATOR PROTEIN 1"/>
    <property type="match status" value="1"/>
</dbReference>
<dbReference type="InterPro" id="IPR011006">
    <property type="entry name" value="CheY-like_superfamily"/>
</dbReference>
<reference evidence="4 5" key="1">
    <citation type="submission" date="2020-01" db="EMBL/GenBank/DDBJ databases">
        <title>Paenibacillus soybeanensis sp. nov. isolated from the nodules of soybean (Glycine max(L.) Merr).</title>
        <authorList>
            <person name="Wang H."/>
        </authorList>
    </citation>
    <scope>NUCLEOTIDE SEQUENCE [LARGE SCALE GENOMIC DNA]</scope>
    <source>
        <strain evidence="4 5">DSM 23054</strain>
    </source>
</reference>
<keyword evidence="1 2" id="KW-0597">Phosphoprotein</keyword>
<dbReference type="GO" id="GO:0000160">
    <property type="term" value="P:phosphorelay signal transduction system"/>
    <property type="evidence" value="ECO:0007669"/>
    <property type="project" value="InterPro"/>
</dbReference>
<feature type="domain" description="Response regulatory" evidence="3">
    <location>
        <begin position="67"/>
        <end position="181"/>
    </location>
</feature>
<evidence type="ECO:0000256" key="1">
    <source>
        <dbReference type="ARBA" id="ARBA00022553"/>
    </source>
</evidence>
<dbReference type="EMBL" id="JAAAMU010000002">
    <property type="protein sequence ID" value="NBC68115.1"/>
    <property type="molecule type" value="Genomic_DNA"/>
</dbReference>
<dbReference type="SMART" id="SM00448">
    <property type="entry name" value="REC"/>
    <property type="match status" value="1"/>
</dbReference>
<accession>A0A7X5BZE0</accession>
<proteinExistence type="predicted"/>
<sequence length="192" mass="20800">MIYALILLLVCAAILIVVKRRQREKNKPSIVMHAAIPPKQHGPDNVLTSTGQHAKAERAAEAAAGYTVLIADDQPLIRAMLSEMLQQDGILVIEAANGIDAVTAVQEHSIDLVLLDMNMPGLNGMEALKSIRSLNARVEVAFMTGSVEPGLRAMAEHFGAGTFFTKPFDLEIVKAHVINCRDTVKYKNSEGS</sequence>
<evidence type="ECO:0000256" key="2">
    <source>
        <dbReference type="PROSITE-ProRule" id="PRU00169"/>
    </source>
</evidence>
<dbReference type="SUPFAM" id="SSF52172">
    <property type="entry name" value="CheY-like"/>
    <property type="match status" value="1"/>
</dbReference>
<dbReference type="CDD" id="cd00156">
    <property type="entry name" value="REC"/>
    <property type="match status" value="1"/>
</dbReference>
<name>A0A7X5BZE0_9BACL</name>
<dbReference type="RefSeq" id="WP_161694601.1">
    <property type="nucleotide sequence ID" value="NZ_JAAAMU010000002.1"/>
</dbReference>
<evidence type="ECO:0000313" key="5">
    <source>
        <dbReference type="Proteomes" id="UP000558113"/>
    </source>
</evidence>
<gene>
    <name evidence="4" type="ORF">GT003_03785</name>
</gene>
<evidence type="ECO:0000259" key="3">
    <source>
        <dbReference type="PROSITE" id="PS50110"/>
    </source>
</evidence>
<feature type="modified residue" description="4-aspartylphosphate" evidence="2">
    <location>
        <position position="116"/>
    </location>
</feature>
<dbReference type="Gene3D" id="3.40.50.2300">
    <property type="match status" value="1"/>
</dbReference>
<dbReference type="PROSITE" id="PS50110">
    <property type="entry name" value="RESPONSE_REGULATORY"/>
    <property type="match status" value="1"/>
</dbReference>
<evidence type="ECO:0000313" key="4">
    <source>
        <dbReference type="EMBL" id="NBC68115.1"/>
    </source>
</evidence>
<organism evidence="4 5">
    <name type="scientific">Paenibacillus sacheonensis</name>
    <dbReference type="NCBI Taxonomy" id="742054"/>
    <lineage>
        <taxon>Bacteria</taxon>
        <taxon>Bacillati</taxon>
        <taxon>Bacillota</taxon>
        <taxon>Bacilli</taxon>
        <taxon>Bacillales</taxon>
        <taxon>Paenibacillaceae</taxon>
        <taxon>Paenibacillus</taxon>
    </lineage>
</organism>
<dbReference type="InterPro" id="IPR001789">
    <property type="entry name" value="Sig_transdc_resp-reg_receiver"/>
</dbReference>
<comment type="caution">
    <text evidence="4">The sequence shown here is derived from an EMBL/GenBank/DDBJ whole genome shotgun (WGS) entry which is preliminary data.</text>
</comment>
<keyword evidence="5" id="KW-1185">Reference proteome</keyword>
<dbReference type="Proteomes" id="UP000558113">
    <property type="component" value="Unassembled WGS sequence"/>
</dbReference>
<dbReference type="Pfam" id="PF00072">
    <property type="entry name" value="Response_reg"/>
    <property type="match status" value="1"/>
</dbReference>